<keyword evidence="6" id="KW-0269">Exonuclease</keyword>
<dbReference type="GO" id="GO:0009338">
    <property type="term" value="C:exodeoxyribonuclease V complex"/>
    <property type="evidence" value="ECO:0007669"/>
    <property type="project" value="InterPro"/>
</dbReference>
<dbReference type="EC" id="3.1.11.5" evidence="11"/>
<evidence type="ECO:0000256" key="9">
    <source>
        <dbReference type="ARBA" id="ARBA00023204"/>
    </source>
</evidence>
<keyword evidence="2" id="KW-0547">Nucleotide-binding</keyword>
<dbReference type="EMBL" id="JAUSVL010000001">
    <property type="protein sequence ID" value="MDQ0290074.1"/>
    <property type="molecule type" value="Genomic_DNA"/>
</dbReference>
<dbReference type="SUPFAM" id="SSF52980">
    <property type="entry name" value="Restriction endonuclease-like"/>
    <property type="match status" value="1"/>
</dbReference>
<sequence length="1152" mass="128587">MAFYLYQHYSLTALADKFQRLRREGPYFGPPGAQRFRSTDIFVSEKVVVPTYGMRIWLTQYLAQQSAVVANIDFPYPRNFIAEVLNRQFAGQPDYRPELFTVEVMAWRIMKIMAAAGAADRAEMLSALTAYLQQGDERPALRQYELALRIAGLFDQYMIYRADDLVAWRTALPVADPERWQAALWQQLLVTSDGAPLMSPADAFVDYLKLPAGQVRGEPDSEPVPVAVFGASTMPPVYLDVLRQLANVTDVHFFYHNPCVEYIGDHPMRGEKVVPTELDDQEYTNKLIENYGLLGREFSKIIQDLKGIYEEGEETAVASGQRESRDTLLTHIQDSVVQVCQSDGPVAVAPTDDSLLFFDCHNALRQVEVLHDRLLALFARNSEAKRGERLYPDDILVMAPDISAMAPAIAAVFDQSILKDHYVISDRSLQQNNAIAAAFASIIDLVDGRFEHSRLMALLDVSALRRRFHFDDDETDRLRDWLYQGYVCWGIDREQRQRNSGIPFDAFSWRHAINRLMLGLALEDVDDGAADGVAGVAGAAAAVAVAGGPRWLQSSLTTWPERLPPLCLADDTQGRALLGNLSNFLEKLVASAETLREPRPIDAWFEALTTLLSDFFAPDNDSAADYAVVMQTLKDVAHAAKQAGYGELVPYELIKRLLQEAMATPQKSYPFMSGKITFCSLQPMRSVPRRVIVMLGMNDGAFPRVDSRVGFNIMVRKPRRCDRSRQWEDRYLFLESIMAAEERLWIFYNGRNEHRKREQLPALPVSELRDVVGRSFCLPQEGAAPAGTSVLSAMTIMAPLHPYDPSCFGAPAAGQPQTLFSFNHRYYAIAKEIAAGTNYVAKADFLDGIGDEGLPPPVGKSQAGIDVVDLVKFFSNASEAFMVKTLGFPSREWGERRHGDLEPLAIDSREKTALRKRLAQYQKNRQVTAAECAKLLRRFQADNSLPPGAPGKRLFDECLAQSRFADDATQQAWAEQEEFTLSCDIPLGGAVQTLTGTVRFRPGMLAQCVECLFRADDTTSDHRKIAAYIRHLFILVAGGEKAPSLKTAVYPNVDSQKPFIIPFGLTPDIAQDKLATLVGYYLAGLRVPAAFLAKDQLKNAKSTKTLKSKWEDNTIDPFFGRLYSPDMKKDDGVLEKFAAAANECFGDIANIK</sequence>
<dbReference type="RefSeq" id="WP_307261496.1">
    <property type="nucleotide sequence ID" value="NZ_JAUSVL010000001.1"/>
</dbReference>
<protein>
    <submittedName>
        <fullName evidence="11">Exodeoxyribonuclease V gamma subunit</fullName>
        <ecNumber evidence="11">3.1.11.5</ecNumber>
    </submittedName>
</protein>
<evidence type="ECO:0000256" key="6">
    <source>
        <dbReference type="ARBA" id="ARBA00022839"/>
    </source>
</evidence>
<dbReference type="Pfam" id="PF17946">
    <property type="entry name" value="RecC_C"/>
    <property type="match status" value="1"/>
</dbReference>
<keyword evidence="8" id="KW-0238">DNA-binding</keyword>
<proteinExistence type="inferred from homology"/>
<dbReference type="InterPro" id="IPR013986">
    <property type="entry name" value="DExx_box_DNA_helicase_dom_sf"/>
</dbReference>
<dbReference type="InterPro" id="IPR006697">
    <property type="entry name" value="RecC"/>
</dbReference>
<evidence type="ECO:0000256" key="8">
    <source>
        <dbReference type="ARBA" id="ARBA00023125"/>
    </source>
</evidence>
<evidence type="ECO:0000313" key="12">
    <source>
        <dbReference type="Proteomes" id="UP001238163"/>
    </source>
</evidence>
<dbReference type="SUPFAM" id="SSF52540">
    <property type="entry name" value="P-loop containing nucleoside triphosphate hydrolases"/>
    <property type="match status" value="2"/>
</dbReference>
<comment type="caution">
    <text evidence="11">The sequence shown here is derived from an EMBL/GenBank/DDBJ whole genome shotgun (WGS) entry which is preliminary data.</text>
</comment>
<dbReference type="GO" id="GO:0003677">
    <property type="term" value="F:DNA binding"/>
    <property type="evidence" value="ECO:0007669"/>
    <property type="project" value="UniProtKB-KW"/>
</dbReference>
<keyword evidence="3" id="KW-0227">DNA damage</keyword>
<dbReference type="Gene3D" id="3.40.50.300">
    <property type="entry name" value="P-loop containing nucleotide triphosphate hydrolases"/>
    <property type="match status" value="2"/>
</dbReference>
<evidence type="ECO:0000256" key="1">
    <source>
        <dbReference type="ARBA" id="ARBA00022722"/>
    </source>
</evidence>
<evidence type="ECO:0000256" key="2">
    <source>
        <dbReference type="ARBA" id="ARBA00022741"/>
    </source>
</evidence>
<name>A0AAE3VH56_9BACT</name>
<evidence type="ECO:0000256" key="4">
    <source>
        <dbReference type="ARBA" id="ARBA00022801"/>
    </source>
</evidence>
<gene>
    <name evidence="11" type="ORF">J3R75_002181</name>
</gene>
<keyword evidence="7" id="KW-0067">ATP-binding</keyword>
<dbReference type="PIRSF" id="PIRSF000980">
    <property type="entry name" value="RecC"/>
    <property type="match status" value="1"/>
</dbReference>
<keyword evidence="9" id="KW-0234">DNA repair</keyword>
<dbReference type="InterPro" id="IPR011335">
    <property type="entry name" value="Restrct_endonuc-II-like"/>
</dbReference>
<keyword evidence="5" id="KW-0347">Helicase</keyword>
<dbReference type="Gene3D" id="3.40.50.10930">
    <property type="match status" value="1"/>
</dbReference>
<dbReference type="AlphaFoldDB" id="A0AAE3VH56"/>
<evidence type="ECO:0000313" key="11">
    <source>
        <dbReference type="EMBL" id="MDQ0290074.1"/>
    </source>
</evidence>
<dbReference type="NCBIfam" id="TIGR01450">
    <property type="entry name" value="recC"/>
    <property type="match status" value="1"/>
</dbReference>
<dbReference type="GO" id="GO:0005524">
    <property type="term" value="F:ATP binding"/>
    <property type="evidence" value="ECO:0007669"/>
    <property type="project" value="UniProtKB-KW"/>
</dbReference>
<evidence type="ECO:0000256" key="7">
    <source>
        <dbReference type="ARBA" id="ARBA00022840"/>
    </source>
</evidence>
<dbReference type="InterPro" id="IPR041500">
    <property type="entry name" value="RecC_C"/>
</dbReference>
<dbReference type="HAMAP" id="MF_01486">
    <property type="entry name" value="RecC"/>
    <property type="match status" value="1"/>
</dbReference>
<dbReference type="PANTHER" id="PTHR30591">
    <property type="entry name" value="RECBCD ENZYME SUBUNIT RECC"/>
    <property type="match status" value="1"/>
</dbReference>
<dbReference type="PANTHER" id="PTHR30591:SF1">
    <property type="entry name" value="RECBCD ENZYME SUBUNIT RECC"/>
    <property type="match status" value="1"/>
</dbReference>
<dbReference type="Pfam" id="PF04257">
    <property type="entry name" value="Exonuc_V_gamma"/>
    <property type="match status" value="1"/>
</dbReference>
<dbReference type="Proteomes" id="UP001238163">
    <property type="component" value="Unassembled WGS sequence"/>
</dbReference>
<feature type="domain" description="RecC C-terminal" evidence="10">
    <location>
        <begin position="865"/>
        <end position="1095"/>
    </location>
</feature>
<organism evidence="11 12">
    <name type="scientific">Oligosphaera ethanolica</name>
    <dbReference type="NCBI Taxonomy" id="760260"/>
    <lineage>
        <taxon>Bacteria</taxon>
        <taxon>Pseudomonadati</taxon>
        <taxon>Lentisphaerota</taxon>
        <taxon>Oligosphaeria</taxon>
        <taxon>Oligosphaerales</taxon>
        <taxon>Oligosphaeraceae</taxon>
        <taxon>Oligosphaera</taxon>
    </lineage>
</organism>
<accession>A0AAE3VH56</accession>
<dbReference type="GO" id="GO:0006281">
    <property type="term" value="P:DNA repair"/>
    <property type="evidence" value="ECO:0007669"/>
    <property type="project" value="UniProtKB-KW"/>
</dbReference>
<dbReference type="GO" id="GO:0006310">
    <property type="term" value="P:DNA recombination"/>
    <property type="evidence" value="ECO:0007669"/>
    <property type="project" value="TreeGrafter"/>
</dbReference>
<dbReference type="Gene3D" id="1.10.10.160">
    <property type="match status" value="1"/>
</dbReference>
<keyword evidence="12" id="KW-1185">Reference proteome</keyword>
<keyword evidence="4 11" id="KW-0378">Hydrolase</keyword>
<dbReference type="GO" id="GO:0004386">
    <property type="term" value="F:helicase activity"/>
    <property type="evidence" value="ECO:0007669"/>
    <property type="project" value="UniProtKB-KW"/>
</dbReference>
<evidence type="ECO:0000259" key="10">
    <source>
        <dbReference type="Pfam" id="PF17946"/>
    </source>
</evidence>
<dbReference type="InterPro" id="IPR027417">
    <property type="entry name" value="P-loop_NTPase"/>
</dbReference>
<dbReference type="GO" id="GO:0008854">
    <property type="term" value="F:exodeoxyribonuclease V activity"/>
    <property type="evidence" value="ECO:0007669"/>
    <property type="project" value="UniProtKB-EC"/>
</dbReference>
<reference evidence="11" key="1">
    <citation type="submission" date="2023-07" db="EMBL/GenBank/DDBJ databases">
        <title>Genomic Encyclopedia of Type Strains, Phase IV (KMG-IV): sequencing the most valuable type-strain genomes for metagenomic binning, comparative biology and taxonomic classification.</title>
        <authorList>
            <person name="Goeker M."/>
        </authorList>
    </citation>
    <scope>NUCLEOTIDE SEQUENCE</scope>
    <source>
        <strain evidence="11">DSM 24202</strain>
    </source>
</reference>
<evidence type="ECO:0000256" key="3">
    <source>
        <dbReference type="ARBA" id="ARBA00022763"/>
    </source>
</evidence>
<keyword evidence="1" id="KW-0540">Nuclease</keyword>
<evidence type="ECO:0000256" key="5">
    <source>
        <dbReference type="ARBA" id="ARBA00022806"/>
    </source>
</evidence>